<comment type="cofactor">
    <cofactor evidence="1">
        <name>thiamine diphosphate</name>
        <dbReference type="ChEBI" id="CHEBI:58937"/>
    </cofactor>
</comment>
<proteinExistence type="predicted"/>
<dbReference type="GO" id="GO:0009083">
    <property type="term" value="P:branched-chain amino acid catabolic process"/>
    <property type="evidence" value="ECO:0007669"/>
    <property type="project" value="TreeGrafter"/>
</dbReference>
<dbReference type="Pfam" id="PF02779">
    <property type="entry name" value="Transket_pyr"/>
    <property type="match status" value="1"/>
</dbReference>
<evidence type="ECO:0000256" key="4">
    <source>
        <dbReference type="ARBA" id="ARBA00023052"/>
    </source>
</evidence>
<dbReference type="InterPro" id="IPR001017">
    <property type="entry name" value="DH_E1"/>
</dbReference>
<dbReference type="EC" id="1.2.4.4" evidence="2"/>
<keyword evidence="4" id="KW-0786">Thiamine pyrophosphate</keyword>
<dbReference type="Pfam" id="PF02780">
    <property type="entry name" value="Transketolase_C"/>
    <property type="match status" value="1"/>
</dbReference>
<dbReference type="InterPro" id="IPR009014">
    <property type="entry name" value="Transketo_C/PFOR_II"/>
</dbReference>
<evidence type="ECO:0000256" key="2">
    <source>
        <dbReference type="ARBA" id="ARBA00012277"/>
    </source>
</evidence>
<dbReference type="SMART" id="SM00861">
    <property type="entry name" value="Transket_pyr"/>
    <property type="match status" value="1"/>
</dbReference>
<reference evidence="6" key="1">
    <citation type="submission" date="2020-04" db="EMBL/GenBank/DDBJ databases">
        <authorList>
            <person name="Zhang T."/>
        </authorList>
    </citation>
    <scope>NUCLEOTIDE SEQUENCE</scope>
    <source>
        <strain evidence="6">HKST-UBA01</strain>
    </source>
</reference>
<dbReference type="InterPro" id="IPR033248">
    <property type="entry name" value="Transketolase_C"/>
</dbReference>
<feature type="domain" description="Transketolase-like pyrimidine-binding" evidence="5">
    <location>
        <begin position="425"/>
        <end position="606"/>
    </location>
</feature>
<evidence type="ECO:0000313" key="6">
    <source>
        <dbReference type="EMBL" id="MCA9726180.1"/>
    </source>
</evidence>
<dbReference type="Pfam" id="PF00676">
    <property type="entry name" value="E1_dh"/>
    <property type="match status" value="1"/>
</dbReference>
<gene>
    <name evidence="6" type="ORF">KC729_00750</name>
</gene>
<evidence type="ECO:0000256" key="3">
    <source>
        <dbReference type="ARBA" id="ARBA00023002"/>
    </source>
</evidence>
<dbReference type="GO" id="GO:0003863">
    <property type="term" value="F:branched-chain 2-oxo acid dehydrogenase activity"/>
    <property type="evidence" value="ECO:0007669"/>
    <property type="project" value="UniProtKB-EC"/>
</dbReference>
<dbReference type="PANTHER" id="PTHR42980">
    <property type="entry name" value="2-OXOISOVALERATE DEHYDROGENASE SUBUNIT BETA-RELATED"/>
    <property type="match status" value="1"/>
</dbReference>
<dbReference type="InterPro" id="IPR029061">
    <property type="entry name" value="THDP-binding"/>
</dbReference>
<dbReference type="SUPFAM" id="SSF52518">
    <property type="entry name" value="Thiamin diphosphate-binding fold (THDP-binding)"/>
    <property type="match status" value="2"/>
</dbReference>
<dbReference type="GO" id="GO:0007584">
    <property type="term" value="P:response to nutrient"/>
    <property type="evidence" value="ECO:0007669"/>
    <property type="project" value="TreeGrafter"/>
</dbReference>
<dbReference type="EMBL" id="JAGQHR010000008">
    <property type="protein sequence ID" value="MCA9726180.1"/>
    <property type="molecule type" value="Genomic_DNA"/>
</dbReference>
<reference evidence="6" key="2">
    <citation type="journal article" date="2021" name="Microbiome">
        <title>Successional dynamics and alternative stable states in a saline activated sludge microbial community over 9 years.</title>
        <authorList>
            <person name="Wang Y."/>
            <person name="Ye J."/>
            <person name="Ju F."/>
            <person name="Liu L."/>
            <person name="Boyd J.A."/>
            <person name="Deng Y."/>
            <person name="Parks D.H."/>
            <person name="Jiang X."/>
            <person name="Yin X."/>
            <person name="Woodcroft B.J."/>
            <person name="Tyson G.W."/>
            <person name="Hugenholtz P."/>
            <person name="Polz M.F."/>
            <person name="Zhang T."/>
        </authorList>
    </citation>
    <scope>NUCLEOTIDE SEQUENCE</scope>
    <source>
        <strain evidence="6">HKST-UBA01</strain>
    </source>
</reference>
<sequence>MNKFNRAEIIDDRFLRFVREWGPRLFPAGLQSPGHWKNERGLAGLDLDEEVHAGGGMTRRDALEIFESQIMARHLDLVARILRARNASFYTIGSAGHEGNAVVGRLLRHTDPAFLHYRSGAFMMERARKLPEIDPIYDTILSQAASAEDPIAGGRHKVWGSKSLWVLPQTSTIASHLPKAVGTAIAFGRAKKLGQELAIPRDSVVVASFGDASTNHSTALGALNAAGWTAYQSLPVPILMVCEDNGIGISVRTPKGYLEHRYSRFAGMTYYRADGTDIVDTFEVAQRAIDHCRRSRTPVFLHLKVVRMLGHAGTDFEFDYRTMDEIEATEDHDPLLKSARFLLEAGLLTSEEILGRYETIRARCLAAADRAVTRPRLQTAAEVIGPLAPYSPEAVQEEAVRTDWADRRIQVFGGEDALPEKTAPKHLAATINQALYDLLTKYPQTVIFGEDVARKGGVYHVTAGLEKTFRPGRIFNTLLDEQSILGLAQGFGYVGLLPIAEIQYLAYFHNACDQIRGEACSMQFFSQDQFRNPMVVRIASLGYQKGFGGHFHNDNSTTALRDIPGLVIACPSRGDDAAAMLRTCLAMAKHDGRVAAFLEPIALYMTKDLYEDKDGGWQFPYPAIDSYVAPGSGRVYHEDRNDLAIITYGNGVYFSLRVARRLAEEGVQARVFDLRWLAPMDIAGIARHVEACGRALVVDEGRRSGGASEAIITAIVEHARPGIAIRRVVGEDTYIPLGPAANEVLPSEEQILRAARLLVDRVGTRA</sequence>
<accession>A0A956LUY1</accession>
<comment type="caution">
    <text evidence="6">The sequence shown here is derived from an EMBL/GenBank/DDBJ whole genome shotgun (WGS) entry which is preliminary data.</text>
</comment>
<dbReference type="InterPro" id="IPR005475">
    <property type="entry name" value="Transketolase-like_Pyr-bd"/>
</dbReference>
<organism evidence="6 7">
    <name type="scientific">Eiseniibacteriota bacterium</name>
    <dbReference type="NCBI Taxonomy" id="2212470"/>
    <lineage>
        <taxon>Bacteria</taxon>
        <taxon>Candidatus Eiseniibacteriota</taxon>
    </lineage>
</organism>
<dbReference type="SUPFAM" id="SSF52922">
    <property type="entry name" value="TK C-terminal domain-like"/>
    <property type="match status" value="1"/>
</dbReference>
<keyword evidence="3" id="KW-0560">Oxidoreductase</keyword>
<evidence type="ECO:0000313" key="7">
    <source>
        <dbReference type="Proteomes" id="UP000697710"/>
    </source>
</evidence>
<evidence type="ECO:0000256" key="1">
    <source>
        <dbReference type="ARBA" id="ARBA00001964"/>
    </source>
</evidence>
<dbReference type="Gene3D" id="3.40.50.970">
    <property type="match status" value="2"/>
</dbReference>
<dbReference type="Proteomes" id="UP000697710">
    <property type="component" value="Unassembled WGS sequence"/>
</dbReference>
<evidence type="ECO:0000259" key="5">
    <source>
        <dbReference type="SMART" id="SM00861"/>
    </source>
</evidence>
<dbReference type="AlphaFoldDB" id="A0A956LUY1"/>
<name>A0A956LUY1_UNCEI</name>
<dbReference type="PANTHER" id="PTHR42980:SF1">
    <property type="entry name" value="2-OXOISOVALERATE DEHYDROGENASE SUBUNIT BETA, MITOCHONDRIAL"/>
    <property type="match status" value="1"/>
</dbReference>
<protein>
    <recommendedName>
        <fullName evidence="2">3-methyl-2-oxobutanoate dehydrogenase (2-methylpropanoyl-transferring)</fullName>
        <ecNumber evidence="2">1.2.4.4</ecNumber>
    </recommendedName>
</protein>
<dbReference type="Gene3D" id="3.40.50.920">
    <property type="match status" value="1"/>
</dbReference>